<comment type="caution">
    <text evidence="2">The sequence shown here is derived from an EMBL/GenBank/DDBJ whole genome shotgun (WGS) entry which is preliminary data.</text>
</comment>
<dbReference type="Gene3D" id="3.40.366.10">
    <property type="entry name" value="Malonyl-Coenzyme A Acyl Carrier Protein, domain 2"/>
    <property type="match status" value="1"/>
</dbReference>
<proteinExistence type="predicted"/>
<feature type="non-terminal residue" evidence="2">
    <location>
        <position position="101"/>
    </location>
</feature>
<dbReference type="GO" id="GO:0016746">
    <property type="term" value="F:acyltransferase activity"/>
    <property type="evidence" value="ECO:0007669"/>
    <property type="project" value="UniProtKB-KW"/>
</dbReference>
<name>A0A939FFL8_9ACTN</name>
<protein>
    <submittedName>
        <fullName evidence="2">Acyltransferase domain-containing protein</fullName>
    </submittedName>
</protein>
<dbReference type="Proteomes" id="UP000664167">
    <property type="component" value="Unassembled WGS sequence"/>
</dbReference>
<feature type="non-terminal residue" evidence="2">
    <location>
        <position position="1"/>
    </location>
</feature>
<keyword evidence="2" id="KW-0012">Acyltransferase</keyword>
<dbReference type="AlphaFoldDB" id="A0A939FFL8"/>
<organism evidence="2 3">
    <name type="scientific">Streptomyces beijiangensis</name>
    <dbReference type="NCBI Taxonomy" id="163361"/>
    <lineage>
        <taxon>Bacteria</taxon>
        <taxon>Bacillati</taxon>
        <taxon>Actinomycetota</taxon>
        <taxon>Actinomycetes</taxon>
        <taxon>Kitasatosporales</taxon>
        <taxon>Streptomycetaceae</taxon>
        <taxon>Streptomyces</taxon>
    </lineage>
</organism>
<dbReference type="EMBL" id="JAFLRJ010000778">
    <property type="protein sequence ID" value="MBO0517702.1"/>
    <property type="molecule type" value="Genomic_DNA"/>
</dbReference>
<dbReference type="Pfam" id="PF00698">
    <property type="entry name" value="Acyl_transf_1"/>
    <property type="match status" value="1"/>
</dbReference>
<accession>A0A939FFL8</accession>
<dbReference type="SUPFAM" id="SSF52151">
    <property type="entry name" value="FabD/lysophospholipase-like"/>
    <property type="match status" value="1"/>
</dbReference>
<feature type="domain" description="Malonyl-CoA:ACP transacylase (MAT)" evidence="1">
    <location>
        <begin position="11"/>
        <end position="100"/>
    </location>
</feature>
<dbReference type="InterPro" id="IPR016035">
    <property type="entry name" value="Acyl_Trfase/lysoPLipase"/>
</dbReference>
<evidence type="ECO:0000313" key="2">
    <source>
        <dbReference type="EMBL" id="MBO0517702.1"/>
    </source>
</evidence>
<gene>
    <name evidence="2" type="ORF">J0695_39020</name>
</gene>
<sequence length="101" mass="10250">GESVADLPWAQLDAQEPAFGAALDAVEEEAHAALGISVRASLLEHPSEPIALVALQIALAALWRDHGVQPDALIARGPGEIAAAHVAGVLTLHDALIAAVG</sequence>
<reference evidence="2" key="1">
    <citation type="submission" date="2021-03" db="EMBL/GenBank/DDBJ databases">
        <title>Streptomyces poriferae sp. nov., a novel marine sponge-derived Actinobacteria species with anti-MRSA activity.</title>
        <authorList>
            <person name="Sandoval-Powers M."/>
            <person name="Kralova S."/>
            <person name="Nguyen G.-S."/>
            <person name="Fawwal D."/>
            <person name="Degnes K."/>
            <person name="Klinkenberg G."/>
            <person name="Sletta H."/>
            <person name="Wentzel A."/>
            <person name="Liles M.R."/>
        </authorList>
    </citation>
    <scope>NUCLEOTIDE SEQUENCE</scope>
    <source>
        <strain evidence="2">DSM 41794</strain>
    </source>
</reference>
<keyword evidence="3" id="KW-1185">Reference proteome</keyword>
<keyword evidence="2" id="KW-0808">Transferase</keyword>
<dbReference type="InterPro" id="IPR001227">
    <property type="entry name" value="Ac_transferase_dom_sf"/>
</dbReference>
<evidence type="ECO:0000313" key="3">
    <source>
        <dbReference type="Proteomes" id="UP000664167"/>
    </source>
</evidence>
<dbReference type="RefSeq" id="WP_206969601.1">
    <property type="nucleotide sequence ID" value="NZ_JAFLRJ010000778.1"/>
</dbReference>
<evidence type="ECO:0000259" key="1">
    <source>
        <dbReference type="Pfam" id="PF00698"/>
    </source>
</evidence>
<dbReference type="InterPro" id="IPR014043">
    <property type="entry name" value="Acyl_transferase_dom"/>
</dbReference>